<organism evidence="2 3">
    <name type="scientific">Citrus x changshan-huyou</name>
    <dbReference type="NCBI Taxonomy" id="2935761"/>
    <lineage>
        <taxon>Eukaryota</taxon>
        <taxon>Viridiplantae</taxon>
        <taxon>Streptophyta</taxon>
        <taxon>Embryophyta</taxon>
        <taxon>Tracheophyta</taxon>
        <taxon>Spermatophyta</taxon>
        <taxon>Magnoliopsida</taxon>
        <taxon>eudicotyledons</taxon>
        <taxon>Gunneridae</taxon>
        <taxon>Pentapetalae</taxon>
        <taxon>rosids</taxon>
        <taxon>malvids</taxon>
        <taxon>Sapindales</taxon>
        <taxon>Rutaceae</taxon>
        <taxon>Aurantioideae</taxon>
        <taxon>Citrus</taxon>
    </lineage>
</organism>
<gene>
    <name evidence="2" type="ORF">WN944_016638</name>
</gene>
<keyword evidence="3" id="KW-1185">Reference proteome</keyword>
<evidence type="ECO:0000313" key="3">
    <source>
        <dbReference type="Proteomes" id="UP001428341"/>
    </source>
</evidence>
<dbReference type="PANTHER" id="PTHR35114:SF1">
    <property type="entry name" value="CYTOCHROME OXIDASE COMPLEX ASSEMBLY PROTEIN"/>
    <property type="match status" value="1"/>
</dbReference>
<evidence type="ECO:0000256" key="1">
    <source>
        <dbReference type="SAM" id="MobiDB-lite"/>
    </source>
</evidence>
<feature type="compositionally biased region" description="Low complexity" evidence="1">
    <location>
        <begin position="7"/>
        <end position="23"/>
    </location>
</feature>
<reference evidence="2 3" key="1">
    <citation type="submission" date="2024-05" db="EMBL/GenBank/DDBJ databases">
        <title>Haplotype-resolved chromosome-level genome assembly of Huyou (Citrus changshanensis).</title>
        <authorList>
            <person name="Miao C."/>
            <person name="Chen W."/>
            <person name="Wu Y."/>
            <person name="Wang L."/>
            <person name="Zhao S."/>
            <person name="Grierson D."/>
            <person name="Xu C."/>
            <person name="Chen K."/>
        </authorList>
    </citation>
    <scope>NUCLEOTIDE SEQUENCE [LARGE SCALE GENOMIC DNA]</scope>
    <source>
        <strain evidence="2">01-14</strain>
        <tissue evidence="2">Leaf</tissue>
    </source>
</reference>
<comment type="caution">
    <text evidence="2">The sequence shown here is derived from an EMBL/GenBank/DDBJ whole genome shotgun (WGS) entry which is preliminary data.</text>
</comment>
<dbReference type="Proteomes" id="UP001428341">
    <property type="component" value="Unassembled WGS sequence"/>
</dbReference>
<protein>
    <submittedName>
        <fullName evidence="2">Uncharacterized protein</fullName>
    </submittedName>
</protein>
<evidence type="ECO:0000313" key="2">
    <source>
        <dbReference type="EMBL" id="KAK9201436.1"/>
    </source>
</evidence>
<feature type="region of interest" description="Disordered" evidence="1">
    <location>
        <begin position="1"/>
        <end position="32"/>
    </location>
</feature>
<dbReference type="AlphaFoldDB" id="A0AAP0M9P7"/>
<accession>A0AAP0M9P7</accession>
<proteinExistence type="predicted"/>
<sequence length="77" mass="8235">MLARRLSSFFKSPPTSKASSAAKSVDEEKSKSFGRKAVSFVLITVTGGVALSALDDLAIYHSCSRTILLVVDASEKR</sequence>
<dbReference type="PANTHER" id="PTHR35114">
    <property type="entry name" value="CYTOCHROME OXIDASE COMPLEX ASSEMBLY PROTEIN"/>
    <property type="match status" value="1"/>
</dbReference>
<dbReference type="EMBL" id="JBCGBO010000005">
    <property type="protein sequence ID" value="KAK9201436.1"/>
    <property type="molecule type" value="Genomic_DNA"/>
</dbReference>
<name>A0AAP0M9P7_9ROSI</name>